<sequence length="234" mass="26482">MRYLCGFTIWVLFAIPALAQNTSGVFGPVVNADDHGVQYRAAFDFDDDSWSQRFHYQKALNGDLRLRGIIATRETTSSEMDFDFIRAEAVWQVTPDSRNYQSGFRFEGRIRGNGRPDEVRANWINQWSLRNGWRARAILMNTLQVADKTNDELDFSGRFGLSRQTESGVRLGVHSFVDFGDTGGIQVFNGNTAEIGPFISFNVTDQIDLYVGTLHGLTRNAADNQFRVFVGRSF</sequence>
<organism evidence="2 3">
    <name type="scientific">Algimonas ampicilliniresistens</name>
    <dbReference type="NCBI Taxonomy" id="1298735"/>
    <lineage>
        <taxon>Bacteria</taxon>
        <taxon>Pseudomonadati</taxon>
        <taxon>Pseudomonadota</taxon>
        <taxon>Alphaproteobacteria</taxon>
        <taxon>Maricaulales</taxon>
        <taxon>Robiginitomaculaceae</taxon>
        <taxon>Algimonas</taxon>
    </lineage>
</organism>
<gene>
    <name evidence="2" type="ORF">GCM10007853_12670</name>
</gene>
<keyword evidence="3" id="KW-1185">Reference proteome</keyword>
<dbReference type="Proteomes" id="UP001161391">
    <property type="component" value="Unassembled WGS sequence"/>
</dbReference>
<dbReference type="RefSeq" id="WP_284388787.1">
    <property type="nucleotide sequence ID" value="NZ_BSNK01000001.1"/>
</dbReference>
<evidence type="ECO:0000313" key="2">
    <source>
        <dbReference type="EMBL" id="GLQ23393.1"/>
    </source>
</evidence>
<evidence type="ECO:0000256" key="1">
    <source>
        <dbReference type="SAM" id="SignalP"/>
    </source>
</evidence>
<reference evidence="2" key="2">
    <citation type="submission" date="2023-01" db="EMBL/GenBank/DDBJ databases">
        <title>Draft genome sequence of Algimonas ampicilliniresistens strain NBRC 108219.</title>
        <authorList>
            <person name="Sun Q."/>
            <person name="Mori K."/>
        </authorList>
    </citation>
    <scope>NUCLEOTIDE SEQUENCE</scope>
    <source>
        <strain evidence="2">NBRC 108219</strain>
    </source>
</reference>
<accession>A0ABQ5V969</accession>
<comment type="caution">
    <text evidence="2">The sequence shown here is derived from an EMBL/GenBank/DDBJ whole genome shotgun (WGS) entry which is preliminary data.</text>
</comment>
<proteinExistence type="predicted"/>
<name>A0ABQ5V969_9PROT</name>
<reference evidence="2" key="1">
    <citation type="journal article" date="2014" name="Int. J. Syst. Evol. Microbiol.">
        <title>Complete genome of a new Firmicutes species belonging to the dominant human colonic microbiota ('Ruminococcus bicirculans') reveals two chromosomes and a selective capacity to utilize plant glucans.</title>
        <authorList>
            <consortium name="NISC Comparative Sequencing Program"/>
            <person name="Wegmann U."/>
            <person name="Louis P."/>
            <person name="Goesmann A."/>
            <person name="Henrissat B."/>
            <person name="Duncan S.H."/>
            <person name="Flint H.J."/>
        </authorList>
    </citation>
    <scope>NUCLEOTIDE SEQUENCE</scope>
    <source>
        <strain evidence="2">NBRC 108219</strain>
    </source>
</reference>
<feature type="chain" id="PRO_5046770317" evidence="1">
    <location>
        <begin position="20"/>
        <end position="234"/>
    </location>
</feature>
<keyword evidence="1" id="KW-0732">Signal</keyword>
<evidence type="ECO:0000313" key="3">
    <source>
        <dbReference type="Proteomes" id="UP001161391"/>
    </source>
</evidence>
<protein>
    <submittedName>
        <fullName evidence="2">Uncharacterized protein</fullName>
    </submittedName>
</protein>
<feature type="signal peptide" evidence="1">
    <location>
        <begin position="1"/>
        <end position="19"/>
    </location>
</feature>
<dbReference type="EMBL" id="BSNK01000001">
    <property type="protein sequence ID" value="GLQ23393.1"/>
    <property type="molecule type" value="Genomic_DNA"/>
</dbReference>